<evidence type="ECO:0000313" key="3">
    <source>
        <dbReference type="Proteomes" id="UP000053593"/>
    </source>
</evidence>
<dbReference type="Proteomes" id="UP000053593">
    <property type="component" value="Unassembled WGS sequence"/>
</dbReference>
<proteinExistence type="predicted"/>
<reference evidence="2 3" key="1">
    <citation type="submission" date="2014-04" db="EMBL/GenBank/DDBJ databases">
        <title>Evolutionary Origins and Diversification of the Mycorrhizal Mutualists.</title>
        <authorList>
            <consortium name="DOE Joint Genome Institute"/>
            <consortium name="Mycorrhizal Genomics Consortium"/>
            <person name="Kohler A."/>
            <person name="Kuo A."/>
            <person name="Nagy L.G."/>
            <person name="Floudas D."/>
            <person name="Copeland A."/>
            <person name="Barry K.W."/>
            <person name="Cichocki N."/>
            <person name="Veneault-Fourrey C."/>
            <person name="LaButti K."/>
            <person name="Lindquist E.A."/>
            <person name="Lipzen A."/>
            <person name="Lundell T."/>
            <person name="Morin E."/>
            <person name="Murat C."/>
            <person name="Riley R."/>
            <person name="Ohm R."/>
            <person name="Sun H."/>
            <person name="Tunlid A."/>
            <person name="Henrissat B."/>
            <person name="Grigoriev I.V."/>
            <person name="Hibbett D.S."/>
            <person name="Martin F."/>
        </authorList>
    </citation>
    <scope>NUCLEOTIDE SEQUENCE [LARGE SCALE GENOMIC DNA]</scope>
    <source>
        <strain evidence="2 3">FD-317 M1</strain>
    </source>
</reference>
<keyword evidence="1" id="KW-0812">Transmembrane</keyword>
<name>A0A0D0C9N9_9AGAR</name>
<keyword evidence="3" id="KW-1185">Reference proteome</keyword>
<dbReference type="EMBL" id="KN834781">
    <property type="protein sequence ID" value="KIK59204.1"/>
    <property type="molecule type" value="Genomic_DNA"/>
</dbReference>
<dbReference type="OrthoDB" id="3062492at2759"/>
<keyword evidence="1" id="KW-1133">Transmembrane helix</keyword>
<evidence type="ECO:0000313" key="2">
    <source>
        <dbReference type="EMBL" id="KIK59204.1"/>
    </source>
</evidence>
<feature type="transmembrane region" description="Helical" evidence="1">
    <location>
        <begin position="25"/>
        <end position="44"/>
    </location>
</feature>
<organism evidence="2 3">
    <name type="scientific">Collybiopsis luxurians FD-317 M1</name>
    <dbReference type="NCBI Taxonomy" id="944289"/>
    <lineage>
        <taxon>Eukaryota</taxon>
        <taxon>Fungi</taxon>
        <taxon>Dikarya</taxon>
        <taxon>Basidiomycota</taxon>
        <taxon>Agaricomycotina</taxon>
        <taxon>Agaricomycetes</taxon>
        <taxon>Agaricomycetidae</taxon>
        <taxon>Agaricales</taxon>
        <taxon>Marasmiineae</taxon>
        <taxon>Omphalotaceae</taxon>
        <taxon>Collybiopsis</taxon>
        <taxon>Collybiopsis luxurians</taxon>
    </lineage>
</organism>
<dbReference type="AlphaFoldDB" id="A0A0D0C9N9"/>
<keyword evidence="1" id="KW-0472">Membrane</keyword>
<dbReference type="HOGENOM" id="CLU_2454955_0_0_1"/>
<sequence>MTFASFGAIDQILTEDIIPMASSPIVWMILSALATSVILHYVWFPCLSLQKLDTTIKNVGSLLEGYGQNIQSQCLSDTIDYGQHKRSKV</sequence>
<gene>
    <name evidence="2" type="ORF">GYMLUDRAFT_245621</name>
</gene>
<evidence type="ECO:0000256" key="1">
    <source>
        <dbReference type="SAM" id="Phobius"/>
    </source>
</evidence>
<protein>
    <submittedName>
        <fullName evidence="2">Uncharacterized protein</fullName>
    </submittedName>
</protein>
<accession>A0A0D0C9N9</accession>